<evidence type="ECO:0000313" key="2">
    <source>
        <dbReference type="Proteomes" id="UP001605036"/>
    </source>
</evidence>
<evidence type="ECO:0000313" key="1">
    <source>
        <dbReference type="EMBL" id="KAL2631900.1"/>
    </source>
</evidence>
<reference evidence="1 2" key="1">
    <citation type="submission" date="2024-09" db="EMBL/GenBank/DDBJ databases">
        <title>Chromosome-scale assembly of Riccia fluitans.</title>
        <authorList>
            <person name="Paukszto L."/>
            <person name="Sawicki J."/>
            <person name="Karawczyk K."/>
            <person name="Piernik-Szablinska J."/>
            <person name="Szczecinska M."/>
            <person name="Mazdziarz M."/>
        </authorList>
    </citation>
    <scope>NUCLEOTIDE SEQUENCE [LARGE SCALE GENOMIC DNA]</scope>
    <source>
        <strain evidence="1">Rf_01</strain>
        <tissue evidence="1">Aerial parts of the thallus</tissue>
    </source>
</reference>
<sequence>MTPSNGLTEGSRSFLTPGHTGLAGCVNEKAPDVSLAPASQHAIFPNIPLVHPPALTLLTYSAQPYVALLCSDTSPAKASWMCPDVGRIENV</sequence>
<gene>
    <name evidence="1" type="ORF">R1flu_016586</name>
</gene>
<dbReference type="Proteomes" id="UP001605036">
    <property type="component" value="Unassembled WGS sequence"/>
</dbReference>
<dbReference type="EMBL" id="JBHFFA010000004">
    <property type="protein sequence ID" value="KAL2631900.1"/>
    <property type="molecule type" value="Genomic_DNA"/>
</dbReference>
<keyword evidence="2" id="KW-1185">Reference proteome</keyword>
<comment type="caution">
    <text evidence="1">The sequence shown here is derived from an EMBL/GenBank/DDBJ whole genome shotgun (WGS) entry which is preliminary data.</text>
</comment>
<protein>
    <submittedName>
        <fullName evidence="1">Uncharacterized protein</fullName>
    </submittedName>
</protein>
<proteinExistence type="predicted"/>
<organism evidence="1 2">
    <name type="scientific">Riccia fluitans</name>
    <dbReference type="NCBI Taxonomy" id="41844"/>
    <lineage>
        <taxon>Eukaryota</taxon>
        <taxon>Viridiplantae</taxon>
        <taxon>Streptophyta</taxon>
        <taxon>Embryophyta</taxon>
        <taxon>Marchantiophyta</taxon>
        <taxon>Marchantiopsida</taxon>
        <taxon>Marchantiidae</taxon>
        <taxon>Marchantiales</taxon>
        <taxon>Ricciaceae</taxon>
        <taxon>Riccia</taxon>
    </lineage>
</organism>
<accession>A0ABD1YN39</accession>
<dbReference type="AlphaFoldDB" id="A0ABD1YN39"/>
<name>A0ABD1YN39_9MARC</name>